<dbReference type="GO" id="GO:0008966">
    <property type="term" value="F:phosphoglucosamine mutase activity"/>
    <property type="evidence" value="ECO:0007669"/>
    <property type="project" value="UniProtKB-UniRule"/>
</dbReference>
<dbReference type="InterPro" id="IPR005844">
    <property type="entry name" value="A-D-PHexomutase_a/b/a-I"/>
</dbReference>
<feature type="domain" description="Alpha-D-phosphohexomutase alpha/beta/alpha" evidence="13">
    <location>
        <begin position="3"/>
        <end position="134"/>
    </location>
</feature>
<feature type="active site" description="Phosphoserine intermediate" evidence="9">
    <location>
        <position position="101"/>
    </location>
</feature>
<dbReference type="InterPro" id="IPR005843">
    <property type="entry name" value="A-D-PHexomutase_C"/>
</dbReference>
<feature type="domain" description="Alpha-D-phosphohexomutase C-terminal" evidence="12">
    <location>
        <begin position="374"/>
        <end position="440"/>
    </location>
</feature>
<dbReference type="InterPro" id="IPR005846">
    <property type="entry name" value="A-D-PHexomutase_a/b/a-III"/>
</dbReference>
<feature type="binding site" evidence="9">
    <location>
        <position position="244"/>
    </location>
    <ligand>
        <name>Mg(2+)</name>
        <dbReference type="ChEBI" id="CHEBI:18420"/>
    </ligand>
</feature>
<dbReference type="Pfam" id="PF02879">
    <property type="entry name" value="PGM_PMM_II"/>
    <property type="match status" value="1"/>
</dbReference>
<dbReference type="InterPro" id="IPR036900">
    <property type="entry name" value="A-D-PHexomutase_C_sf"/>
</dbReference>
<dbReference type="AlphaFoldDB" id="A0A926DD82"/>
<dbReference type="Pfam" id="PF02880">
    <property type="entry name" value="PGM_PMM_III"/>
    <property type="match status" value="1"/>
</dbReference>
<dbReference type="Gene3D" id="3.30.310.50">
    <property type="entry name" value="Alpha-D-phosphohexomutase, C-terminal domain"/>
    <property type="match status" value="1"/>
</dbReference>
<dbReference type="PANTHER" id="PTHR42946">
    <property type="entry name" value="PHOSPHOHEXOSE MUTASE"/>
    <property type="match status" value="1"/>
</dbReference>
<evidence type="ECO:0000313" key="17">
    <source>
        <dbReference type="Proteomes" id="UP000620366"/>
    </source>
</evidence>
<feature type="modified residue" description="Phosphoserine" evidence="9">
    <location>
        <position position="101"/>
    </location>
</feature>
<gene>
    <name evidence="9" type="primary">glmM</name>
    <name evidence="16" type="ORF">H8695_03005</name>
</gene>
<evidence type="ECO:0000256" key="6">
    <source>
        <dbReference type="ARBA" id="ARBA00050364"/>
    </source>
</evidence>
<evidence type="ECO:0000256" key="9">
    <source>
        <dbReference type="HAMAP-Rule" id="MF_01554"/>
    </source>
</evidence>
<dbReference type="RefSeq" id="WP_249299388.1">
    <property type="nucleotide sequence ID" value="NZ_JACRSP010000001.1"/>
</dbReference>
<evidence type="ECO:0000256" key="2">
    <source>
        <dbReference type="ARBA" id="ARBA00022553"/>
    </source>
</evidence>
<dbReference type="HAMAP" id="MF_01554_B">
    <property type="entry name" value="GlmM_B"/>
    <property type="match status" value="1"/>
</dbReference>
<evidence type="ECO:0000256" key="5">
    <source>
        <dbReference type="ARBA" id="ARBA00023235"/>
    </source>
</evidence>
<keyword evidence="17" id="KW-1185">Reference proteome</keyword>
<comment type="function">
    <text evidence="9 11">Catalyzes the conversion of glucosamine-6-phosphate to glucosamine-1-phosphate.</text>
</comment>
<comment type="PTM">
    <text evidence="9">Activated by phosphorylation.</text>
</comment>
<keyword evidence="2 9" id="KW-0597">Phosphoprotein</keyword>
<feature type="binding site" evidence="9">
    <location>
        <position position="242"/>
    </location>
    <ligand>
        <name>Mg(2+)</name>
        <dbReference type="ChEBI" id="CHEBI:18420"/>
    </ligand>
</feature>
<comment type="cofactor">
    <cofactor evidence="9">
        <name>Mg(2+)</name>
        <dbReference type="ChEBI" id="CHEBI:18420"/>
    </cofactor>
    <text evidence="9">Binds 1 Mg(2+) ion per subunit.</text>
</comment>
<dbReference type="GO" id="GO:0004615">
    <property type="term" value="F:phosphomannomutase activity"/>
    <property type="evidence" value="ECO:0007669"/>
    <property type="project" value="TreeGrafter"/>
</dbReference>
<dbReference type="EMBL" id="JACRSP010000001">
    <property type="protein sequence ID" value="MBC8535659.1"/>
    <property type="molecule type" value="Genomic_DNA"/>
</dbReference>
<dbReference type="GO" id="GO:0000287">
    <property type="term" value="F:magnesium ion binding"/>
    <property type="evidence" value="ECO:0007669"/>
    <property type="project" value="UniProtKB-UniRule"/>
</dbReference>
<feature type="binding site" evidence="9">
    <location>
        <position position="240"/>
    </location>
    <ligand>
        <name>Mg(2+)</name>
        <dbReference type="ChEBI" id="CHEBI:18420"/>
    </ligand>
</feature>
<dbReference type="PROSITE" id="PS00710">
    <property type="entry name" value="PGM_PMM"/>
    <property type="match status" value="1"/>
</dbReference>
<keyword evidence="3 9" id="KW-0479">Metal-binding</keyword>
<reference evidence="16" key="1">
    <citation type="submission" date="2020-08" db="EMBL/GenBank/DDBJ databases">
        <title>Genome public.</title>
        <authorList>
            <person name="Liu C."/>
            <person name="Sun Q."/>
        </authorList>
    </citation>
    <scope>NUCLEOTIDE SEQUENCE</scope>
    <source>
        <strain evidence="16">BX7</strain>
    </source>
</reference>
<evidence type="ECO:0000256" key="1">
    <source>
        <dbReference type="ARBA" id="ARBA00010231"/>
    </source>
</evidence>
<dbReference type="GO" id="GO:0005975">
    <property type="term" value="P:carbohydrate metabolic process"/>
    <property type="evidence" value="ECO:0007669"/>
    <property type="project" value="InterPro"/>
</dbReference>
<dbReference type="InterPro" id="IPR006352">
    <property type="entry name" value="GlmM_bact"/>
</dbReference>
<dbReference type="PANTHER" id="PTHR42946:SF1">
    <property type="entry name" value="PHOSPHOGLUCOMUTASE (ALPHA-D-GLUCOSE-1,6-BISPHOSPHATE-DEPENDENT)"/>
    <property type="match status" value="1"/>
</dbReference>
<name>A0A926DD82_9FIRM</name>
<evidence type="ECO:0000256" key="4">
    <source>
        <dbReference type="ARBA" id="ARBA00022842"/>
    </source>
</evidence>
<evidence type="ECO:0000256" key="10">
    <source>
        <dbReference type="RuleBase" id="RU004326"/>
    </source>
</evidence>
<dbReference type="InterPro" id="IPR005845">
    <property type="entry name" value="A-D-PHexomutase_a/b/a-II"/>
</dbReference>
<dbReference type="PRINTS" id="PR00509">
    <property type="entry name" value="PGMPMM"/>
</dbReference>
<dbReference type="EC" id="5.4.2.10" evidence="7 9"/>
<dbReference type="InterPro" id="IPR016055">
    <property type="entry name" value="A-D-PHexomutase_a/b/a-I/II/III"/>
</dbReference>
<evidence type="ECO:0000313" key="16">
    <source>
        <dbReference type="EMBL" id="MBC8535659.1"/>
    </source>
</evidence>
<protein>
    <recommendedName>
        <fullName evidence="8 9">Phosphoglucosamine mutase</fullName>
        <ecNumber evidence="7 9">5.4.2.10</ecNumber>
    </recommendedName>
</protein>
<evidence type="ECO:0000256" key="3">
    <source>
        <dbReference type="ARBA" id="ARBA00022723"/>
    </source>
</evidence>
<organism evidence="16 17">
    <name type="scientific">Feifania hominis</name>
    <dbReference type="NCBI Taxonomy" id="2763660"/>
    <lineage>
        <taxon>Bacteria</taxon>
        <taxon>Bacillati</taxon>
        <taxon>Bacillota</taxon>
        <taxon>Clostridia</taxon>
        <taxon>Eubacteriales</taxon>
        <taxon>Feifaniaceae</taxon>
        <taxon>Feifania</taxon>
    </lineage>
</organism>
<evidence type="ECO:0000259" key="12">
    <source>
        <dbReference type="Pfam" id="PF00408"/>
    </source>
</evidence>
<dbReference type="InterPro" id="IPR005841">
    <property type="entry name" value="Alpha-D-phosphohexomutase_SF"/>
</dbReference>
<dbReference type="Pfam" id="PF02878">
    <property type="entry name" value="PGM_PMM_I"/>
    <property type="match status" value="1"/>
</dbReference>
<dbReference type="Proteomes" id="UP000620366">
    <property type="component" value="Unassembled WGS sequence"/>
</dbReference>
<dbReference type="Gene3D" id="3.40.120.10">
    <property type="entry name" value="Alpha-D-Glucose-1,6-Bisphosphate, subunit A, domain 3"/>
    <property type="match status" value="3"/>
</dbReference>
<evidence type="ECO:0000256" key="7">
    <source>
        <dbReference type="ARBA" id="ARBA00066330"/>
    </source>
</evidence>
<dbReference type="GO" id="GO:0005829">
    <property type="term" value="C:cytosol"/>
    <property type="evidence" value="ECO:0007669"/>
    <property type="project" value="TreeGrafter"/>
</dbReference>
<evidence type="ECO:0000256" key="8">
    <source>
        <dbReference type="ARBA" id="ARBA00068193"/>
    </source>
</evidence>
<dbReference type="SUPFAM" id="SSF53738">
    <property type="entry name" value="Phosphoglucomutase, first 3 domains"/>
    <property type="match status" value="3"/>
</dbReference>
<dbReference type="GO" id="GO:0006048">
    <property type="term" value="P:UDP-N-acetylglucosamine biosynthetic process"/>
    <property type="evidence" value="ECO:0007669"/>
    <property type="project" value="TreeGrafter"/>
</dbReference>
<dbReference type="FunFam" id="3.30.310.50:FF:000001">
    <property type="entry name" value="Phosphoglucosamine mutase"/>
    <property type="match status" value="1"/>
</dbReference>
<feature type="domain" description="Alpha-D-phosphohexomutase alpha/beta/alpha" evidence="15">
    <location>
        <begin position="257"/>
        <end position="369"/>
    </location>
</feature>
<proteinExistence type="inferred from homology"/>
<dbReference type="GO" id="GO:0009252">
    <property type="term" value="P:peptidoglycan biosynthetic process"/>
    <property type="evidence" value="ECO:0007669"/>
    <property type="project" value="TreeGrafter"/>
</dbReference>
<evidence type="ECO:0000256" key="11">
    <source>
        <dbReference type="RuleBase" id="RU004327"/>
    </source>
</evidence>
<dbReference type="FunFam" id="3.40.120.10:FF:000002">
    <property type="entry name" value="Phosphoglucosamine mutase"/>
    <property type="match status" value="1"/>
</dbReference>
<dbReference type="CDD" id="cd05802">
    <property type="entry name" value="GlmM"/>
    <property type="match status" value="1"/>
</dbReference>
<comment type="catalytic activity">
    <reaction evidence="6 9 11">
        <text>alpha-D-glucosamine 1-phosphate = D-glucosamine 6-phosphate</text>
        <dbReference type="Rhea" id="RHEA:23424"/>
        <dbReference type="ChEBI" id="CHEBI:58516"/>
        <dbReference type="ChEBI" id="CHEBI:58725"/>
        <dbReference type="EC" id="5.4.2.10"/>
    </reaction>
</comment>
<feature type="domain" description="Alpha-D-phosphohexomutase alpha/beta/alpha" evidence="14">
    <location>
        <begin position="158"/>
        <end position="253"/>
    </location>
</feature>
<evidence type="ECO:0000259" key="15">
    <source>
        <dbReference type="Pfam" id="PF02880"/>
    </source>
</evidence>
<comment type="similarity">
    <text evidence="1 9 10">Belongs to the phosphohexose mutase family.</text>
</comment>
<dbReference type="NCBIfam" id="TIGR01455">
    <property type="entry name" value="glmM"/>
    <property type="match status" value="1"/>
</dbReference>
<evidence type="ECO:0000259" key="13">
    <source>
        <dbReference type="Pfam" id="PF02878"/>
    </source>
</evidence>
<dbReference type="SUPFAM" id="SSF55957">
    <property type="entry name" value="Phosphoglucomutase, C-terminal domain"/>
    <property type="match status" value="1"/>
</dbReference>
<dbReference type="InterPro" id="IPR016066">
    <property type="entry name" value="A-D-PHexomutase_CS"/>
</dbReference>
<feature type="binding site" description="via phosphate group" evidence="9">
    <location>
        <position position="101"/>
    </location>
    <ligand>
        <name>Mg(2+)</name>
        <dbReference type="ChEBI" id="CHEBI:18420"/>
    </ligand>
</feature>
<keyword evidence="5 9" id="KW-0413">Isomerase</keyword>
<keyword evidence="4 9" id="KW-0460">Magnesium</keyword>
<dbReference type="Pfam" id="PF00408">
    <property type="entry name" value="PGM_PMM_IV"/>
    <property type="match status" value="1"/>
</dbReference>
<sequence length="449" mass="47846">MARLFGTDGVRGIANEELKPEFALKLGQAAAVVLARSSHHRPKILIGKDTRISSDMLEAALSAGLCSVGADVVLLGVIPTPAVAYLVQKYGADAGVVISASHNPYDSNGIKFFNGDGFKLSDALEDEIEAAIKSGCERFLKSGGEIGKIQYDTRAADHYISYLKSTCDIDLGGIKAVFDCANGAASTTAGKLFSALGVRATLIHDDPNGTNINDQCGSTHMESLAQAVTAAKANIGIAFDGDADRMLAVTEQGDLIDGDKILALFARQMKEDGCLKNNTLVVTTMSNMGLFEMAREAGIDVATTGVGDRYVLEEMERCGHCIGGEQSGHIILRDYSTTGDGQLAAVQLLKLMARSHKKASALAAVMERFPQVIINVRVTNSYKETYLSDSELLDKIREHEALLGENGRIVVRASGTEPLIRVMAEGKLFDQISHAAQEIAAIIEAHSRA</sequence>
<dbReference type="InterPro" id="IPR050060">
    <property type="entry name" value="Phosphoglucosamine_mutase"/>
</dbReference>
<dbReference type="NCBIfam" id="NF008139">
    <property type="entry name" value="PRK10887.1"/>
    <property type="match status" value="1"/>
</dbReference>
<comment type="caution">
    <text evidence="16">The sequence shown here is derived from an EMBL/GenBank/DDBJ whole genome shotgun (WGS) entry which is preliminary data.</text>
</comment>
<evidence type="ECO:0000259" key="14">
    <source>
        <dbReference type="Pfam" id="PF02879"/>
    </source>
</evidence>
<accession>A0A926DD82</accession>
<dbReference type="FunFam" id="3.40.120.10:FF:000001">
    <property type="entry name" value="Phosphoglucosamine mutase"/>
    <property type="match status" value="1"/>
</dbReference>